<proteinExistence type="predicted"/>
<dbReference type="EMBL" id="OX459123">
    <property type="protein sequence ID" value="CAI9108985.1"/>
    <property type="molecule type" value="Genomic_DNA"/>
</dbReference>
<evidence type="ECO:0000259" key="2">
    <source>
        <dbReference type="Pfam" id="PF01592"/>
    </source>
</evidence>
<dbReference type="GO" id="GO:0016226">
    <property type="term" value="P:iron-sulfur cluster assembly"/>
    <property type="evidence" value="ECO:0007669"/>
    <property type="project" value="InterPro"/>
</dbReference>
<dbReference type="InterPro" id="IPR002871">
    <property type="entry name" value="NIF_FeS_clus_asmbl_NifU_N"/>
</dbReference>
<name>A0AAV1DPP6_OLDCO</name>
<dbReference type="Gene3D" id="3.90.1010.10">
    <property type="match status" value="1"/>
</dbReference>
<sequence>MCVCVFFFLKHAWDLNLFLFHCWALIVNMFFCILLCCEHCNLVTVFYCALLVIVVGWPFYKGYPNFIIPSALLVFPKKFLDFFLLLSATEWVKGKQMEEVLTIKNTEIAKHLSLPPVKLHCSMLVEDAIKADVKDYEAKRAKRNEAPKE</sequence>
<gene>
    <name evidence="3" type="ORF">OLC1_LOCUS16967</name>
</gene>
<organism evidence="3 4">
    <name type="scientific">Oldenlandia corymbosa var. corymbosa</name>
    <dbReference type="NCBI Taxonomy" id="529605"/>
    <lineage>
        <taxon>Eukaryota</taxon>
        <taxon>Viridiplantae</taxon>
        <taxon>Streptophyta</taxon>
        <taxon>Embryophyta</taxon>
        <taxon>Tracheophyta</taxon>
        <taxon>Spermatophyta</taxon>
        <taxon>Magnoliopsida</taxon>
        <taxon>eudicotyledons</taxon>
        <taxon>Gunneridae</taxon>
        <taxon>Pentapetalae</taxon>
        <taxon>asterids</taxon>
        <taxon>lamiids</taxon>
        <taxon>Gentianales</taxon>
        <taxon>Rubiaceae</taxon>
        <taxon>Rubioideae</taxon>
        <taxon>Spermacoceae</taxon>
        <taxon>Hedyotis-Oldenlandia complex</taxon>
        <taxon>Oldenlandia</taxon>
    </lineage>
</organism>
<feature type="transmembrane region" description="Helical" evidence="1">
    <location>
        <begin position="42"/>
        <end position="60"/>
    </location>
</feature>
<protein>
    <submittedName>
        <fullName evidence="3">OLC1v1008708C1</fullName>
    </submittedName>
</protein>
<feature type="transmembrane region" description="Helical" evidence="1">
    <location>
        <begin position="66"/>
        <end position="88"/>
    </location>
</feature>
<dbReference type="PANTHER" id="PTHR10093">
    <property type="entry name" value="IRON-SULFUR CLUSTER ASSEMBLY ENZYME NIFU HOMOLOG"/>
    <property type="match status" value="1"/>
</dbReference>
<keyword evidence="1" id="KW-0812">Transmembrane</keyword>
<dbReference type="Pfam" id="PF01592">
    <property type="entry name" value="NifU_N"/>
    <property type="match status" value="1"/>
</dbReference>
<evidence type="ECO:0000313" key="4">
    <source>
        <dbReference type="Proteomes" id="UP001161247"/>
    </source>
</evidence>
<accession>A0AAV1DPP6</accession>
<dbReference type="AlphaFoldDB" id="A0AAV1DPP6"/>
<keyword evidence="1" id="KW-0472">Membrane</keyword>
<feature type="transmembrane region" description="Helical" evidence="1">
    <location>
        <begin position="15"/>
        <end position="35"/>
    </location>
</feature>
<evidence type="ECO:0000256" key="1">
    <source>
        <dbReference type="SAM" id="Phobius"/>
    </source>
</evidence>
<dbReference type="Proteomes" id="UP001161247">
    <property type="component" value="Chromosome 6"/>
</dbReference>
<dbReference type="GO" id="GO:0005506">
    <property type="term" value="F:iron ion binding"/>
    <property type="evidence" value="ECO:0007669"/>
    <property type="project" value="InterPro"/>
</dbReference>
<keyword evidence="4" id="KW-1185">Reference proteome</keyword>
<reference evidence="3" key="1">
    <citation type="submission" date="2023-03" db="EMBL/GenBank/DDBJ databases">
        <authorList>
            <person name="Julca I."/>
        </authorList>
    </citation>
    <scope>NUCLEOTIDE SEQUENCE</scope>
</reference>
<dbReference type="GO" id="GO:0051536">
    <property type="term" value="F:iron-sulfur cluster binding"/>
    <property type="evidence" value="ECO:0007669"/>
    <property type="project" value="InterPro"/>
</dbReference>
<evidence type="ECO:0000313" key="3">
    <source>
        <dbReference type="EMBL" id="CAI9108985.1"/>
    </source>
</evidence>
<keyword evidence="1" id="KW-1133">Transmembrane helix</keyword>
<feature type="domain" description="NIF system FeS cluster assembly NifU N-terminal" evidence="2">
    <location>
        <begin position="88"/>
        <end position="141"/>
    </location>
</feature>
<dbReference type="SUPFAM" id="SSF82649">
    <property type="entry name" value="SufE/NifU"/>
    <property type="match status" value="1"/>
</dbReference>